<dbReference type="InterPro" id="IPR020449">
    <property type="entry name" value="Tscrpt_reg_AraC-type_HTH"/>
</dbReference>
<keyword evidence="2" id="KW-0238">DNA-binding</keyword>
<evidence type="ECO:0000313" key="6">
    <source>
        <dbReference type="Proteomes" id="UP000272528"/>
    </source>
</evidence>
<evidence type="ECO:0000256" key="2">
    <source>
        <dbReference type="ARBA" id="ARBA00023125"/>
    </source>
</evidence>
<dbReference type="InterPro" id="IPR009057">
    <property type="entry name" value="Homeodomain-like_sf"/>
</dbReference>
<dbReference type="AlphaFoldDB" id="A0A3Q8X2U2"/>
<dbReference type="InterPro" id="IPR018060">
    <property type="entry name" value="HTH_AraC"/>
</dbReference>
<dbReference type="InterPro" id="IPR037923">
    <property type="entry name" value="HTH-like"/>
</dbReference>
<evidence type="ECO:0000313" key="5">
    <source>
        <dbReference type="EMBL" id="AZN39212.1"/>
    </source>
</evidence>
<dbReference type="EMBL" id="CP034437">
    <property type="protein sequence ID" value="AZN39212.1"/>
    <property type="molecule type" value="Genomic_DNA"/>
</dbReference>
<evidence type="ECO:0000256" key="1">
    <source>
        <dbReference type="ARBA" id="ARBA00023015"/>
    </source>
</evidence>
<dbReference type="OrthoDB" id="323290at2"/>
<dbReference type="InterPro" id="IPR018062">
    <property type="entry name" value="HTH_AraC-typ_CS"/>
</dbReference>
<dbReference type="Proteomes" id="UP000272528">
    <property type="component" value="Chromosome"/>
</dbReference>
<name>A0A3Q8X2U2_9BACL</name>
<reference evidence="6" key="1">
    <citation type="submission" date="2018-12" db="EMBL/GenBank/DDBJ databases">
        <title>Genome sequence of Peanibacillus sp.</title>
        <authorList>
            <person name="Subramani G."/>
            <person name="Srinivasan S."/>
            <person name="Kim M.K."/>
        </authorList>
    </citation>
    <scope>NUCLEOTIDE SEQUENCE [LARGE SCALE GENOMIC DNA]</scope>
    <source>
        <strain evidence="6">18JY67-1</strain>
    </source>
</reference>
<protein>
    <submittedName>
        <fullName evidence="5">AraC family transcriptional regulator</fullName>
    </submittedName>
</protein>
<sequence>MTMNETLQTGLEQFIAMIDLEWPRMNLHSGGIWRNTGWDGVGYDFELSYYIQGTNTIRQDGTVVHVAQNDLLFLPDTIRNSSCDEGSFKVIFLAFQFKDEALKAQLRQIYKTINLQSKPLTLPGLEEDFLALITEMRSGKPSPHLTKHLFIHILVKIYRAVHLFYGQAKSKTLKHEPMIQEIIKDLNENYGDSISLAEMAERYELNERYLNQIFKSVTGIPLGRYLMKIRIEQAKRLLRTTHLQVTDIALDTGFFDAAHFCKSFKKYTDYTPAEYKSRMELELHE</sequence>
<dbReference type="Gene3D" id="1.10.10.60">
    <property type="entry name" value="Homeodomain-like"/>
    <property type="match status" value="2"/>
</dbReference>
<organism evidence="5 6">
    <name type="scientific">Paenibacillus albus</name>
    <dbReference type="NCBI Taxonomy" id="2495582"/>
    <lineage>
        <taxon>Bacteria</taxon>
        <taxon>Bacillati</taxon>
        <taxon>Bacillota</taxon>
        <taxon>Bacilli</taxon>
        <taxon>Bacillales</taxon>
        <taxon>Paenibacillaceae</taxon>
        <taxon>Paenibacillus</taxon>
    </lineage>
</organism>
<dbReference type="SUPFAM" id="SSF51215">
    <property type="entry name" value="Regulatory protein AraC"/>
    <property type="match status" value="1"/>
</dbReference>
<proteinExistence type="predicted"/>
<dbReference type="PROSITE" id="PS00041">
    <property type="entry name" value="HTH_ARAC_FAMILY_1"/>
    <property type="match status" value="1"/>
</dbReference>
<dbReference type="SMART" id="SM00342">
    <property type="entry name" value="HTH_ARAC"/>
    <property type="match status" value="1"/>
</dbReference>
<dbReference type="KEGG" id="palb:EJC50_05685"/>
<dbReference type="SUPFAM" id="SSF46689">
    <property type="entry name" value="Homeodomain-like"/>
    <property type="match status" value="2"/>
</dbReference>
<dbReference type="PANTHER" id="PTHR43280:SF2">
    <property type="entry name" value="HTH-TYPE TRANSCRIPTIONAL REGULATOR EXSA"/>
    <property type="match status" value="1"/>
</dbReference>
<accession>A0A3Q8X2U2</accession>
<feature type="domain" description="HTH araC/xylS-type" evidence="4">
    <location>
        <begin position="180"/>
        <end position="278"/>
    </location>
</feature>
<gene>
    <name evidence="5" type="ORF">EJC50_05685</name>
</gene>
<evidence type="ECO:0000259" key="4">
    <source>
        <dbReference type="PROSITE" id="PS01124"/>
    </source>
</evidence>
<dbReference type="PROSITE" id="PS01124">
    <property type="entry name" value="HTH_ARAC_FAMILY_2"/>
    <property type="match status" value="1"/>
</dbReference>
<dbReference type="GO" id="GO:0003700">
    <property type="term" value="F:DNA-binding transcription factor activity"/>
    <property type="evidence" value="ECO:0007669"/>
    <property type="project" value="InterPro"/>
</dbReference>
<dbReference type="Pfam" id="PF12833">
    <property type="entry name" value="HTH_18"/>
    <property type="match status" value="1"/>
</dbReference>
<dbReference type="PRINTS" id="PR00032">
    <property type="entry name" value="HTHARAC"/>
</dbReference>
<keyword evidence="6" id="KW-1185">Reference proteome</keyword>
<keyword evidence="3" id="KW-0804">Transcription</keyword>
<keyword evidence="1" id="KW-0805">Transcription regulation</keyword>
<dbReference type="GO" id="GO:0043565">
    <property type="term" value="F:sequence-specific DNA binding"/>
    <property type="evidence" value="ECO:0007669"/>
    <property type="project" value="InterPro"/>
</dbReference>
<evidence type="ECO:0000256" key="3">
    <source>
        <dbReference type="ARBA" id="ARBA00023163"/>
    </source>
</evidence>
<dbReference type="PANTHER" id="PTHR43280">
    <property type="entry name" value="ARAC-FAMILY TRANSCRIPTIONAL REGULATOR"/>
    <property type="match status" value="1"/>
</dbReference>